<dbReference type="RefSeq" id="WP_111539596.1">
    <property type="nucleotide sequence ID" value="NZ_QKYV01000001.1"/>
</dbReference>
<dbReference type="SMART" id="SM00287">
    <property type="entry name" value="SH3b"/>
    <property type="match status" value="1"/>
</dbReference>
<dbReference type="SUPFAM" id="SSF51261">
    <property type="entry name" value="Duplicated hybrid motif"/>
    <property type="match status" value="1"/>
</dbReference>
<dbReference type="InterPro" id="IPR011055">
    <property type="entry name" value="Dup_hybrid_motif"/>
</dbReference>
<proteinExistence type="predicted"/>
<comment type="caution">
    <text evidence="2">The sequence shown here is derived from an EMBL/GenBank/DDBJ whole genome shotgun (WGS) entry which is preliminary data.</text>
</comment>
<dbReference type="PANTHER" id="PTHR21666">
    <property type="entry name" value="PEPTIDASE-RELATED"/>
    <property type="match status" value="1"/>
</dbReference>
<dbReference type="EMBL" id="QKYV01000001">
    <property type="protein sequence ID" value="PZW43913.1"/>
    <property type="molecule type" value="Genomic_DNA"/>
</dbReference>
<gene>
    <name evidence="2" type="ORF">LX95_00241</name>
</gene>
<accession>A0A2W7IZ17</accession>
<organism evidence="2 3">
    <name type="scientific">Mesonia algae</name>
    <dbReference type="NCBI Taxonomy" id="213248"/>
    <lineage>
        <taxon>Bacteria</taxon>
        <taxon>Pseudomonadati</taxon>
        <taxon>Bacteroidota</taxon>
        <taxon>Flavobacteriia</taxon>
        <taxon>Flavobacteriales</taxon>
        <taxon>Flavobacteriaceae</taxon>
        <taxon>Mesonia</taxon>
    </lineage>
</organism>
<dbReference type="Pfam" id="PF01551">
    <property type="entry name" value="Peptidase_M23"/>
    <property type="match status" value="1"/>
</dbReference>
<dbReference type="PANTHER" id="PTHR21666:SF268">
    <property type="entry name" value="PEPTIDASE M23 DOMAIN-CONTAINING PROTEIN"/>
    <property type="match status" value="1"/>
</dbReference>
<feature type="domain" description="SH3b" evidence="1">
    <location>
        <begin position="310"/>
        <end position="373"/>
    </location>
</feature>
<dbReference type="InterPro" id="IPR003646">
    <property type="entry name" value="SH3-like_bac-type"/>
</dbReference>
<dbReference type="Gene3D" id="2.70.70.10">
    <property type="entry name" value="Glucose Permease (Domain IIA)"/>
    <property type="match status" value="1"/>
</dbReference>
<dbReference type="CDD" id="cd12797">
    <property type="entry name" value="M23_peptidase"/>
    <property type="match status" value="1"/>
</dbReference>
<name>A0A2W7IZ17_9FLAO</name>
<evidence type="ECO:0000259" key="1">
    <source>
        <dbReference type="PROSITE" id="PS51781"/>
    </source>
</evidence>
<sequence length="373" mass="42232">MKNFLSLISVTILIFVGFISCTKISEVLSSPTARETYHKEFKNRKAVIDKWQSTYSNATLDSIDVNLPYSEKGAFSYFQNKIYTYSFPLQRGISFTAKVSLDSLQDRVFINFFKKNDTLWEEVLSNNIQENTIIYTPKENGEYKIIIQPEIASSSNFFIQLHISPTYYFPVAGKDNKAIQSFWGNPRDGGKRSHEGIDIFASRGTPTVAVTDGRITRTGNRGLGGKQVWLKESLFGNSIYYAHLDSILVNNGDRVKVGDTLGLVGNSGNARTTVPHLHFGIYRNKAIDPLPFVYKTKSIQKDDFSKSFEEDYLVIKTARANLRSGPSTSNKIIANLFQNDTIKLLGQHYDWLHIKTTYGKVAFLHKSLVEKLK</sequence>
<dbReference type="Pfam" id="PF08239">
    <property type="entry name" value="SH3_3"/>
    <property type="match status" value="1"/>
</dbReference>
<protein>
    <submittedName>
        <fullName evidence="2">SH3 domain-containing protein</fullName>
    </submittedName>
</protein>
<dbReference type="InterPro" id="IPR016047">
    <property type="entry name" value="M23ase_b-sheet_dom"/>
</dbReference>
<reference evidence="2 3" key="1">
    <citation type="submission" date="2018-06" db="EMBL/GenBank/DDBJ databases">
        <title>Genomic Encyclopedia of Archaeal and Bacterial Type Strains, Phase II (KMG-II): from individual species to whole genera.</title>
        <authorList>
            <person name="Goeker M."/>
        </authorList>
    </citation>
    <scope>NUCLEOTIDE SEQUENCE [LARGE SCALE GENOMIC DNA]</scope>
    <source>
        <strain evidence="2 3">DSM 15361</strain>
    </source>
</reference>
<dbReference type="GO" id="GO:0004222">
    <property type="term" value="F:metalloendopeptidase activity"/>
    <property type="evidence" value="ECO:0007669"/>
    <property type="project" value="TreeGrafter"/>
</dbReference>
<dbReference type="InterPro" id="IPR050570">
    <property type="entry name" value="Cell_wall_metabolism_enzyme"/>
</dbReference>
<dbReference type="Proteomes" id="UP000249542">
    <property type="component" value="Unassembled WGS sequence"/>
</dbReference>
<dbReference type="PROSITE" id="PS51257">
    <property type="entry name" value="PROKAR_LIPOPROTEIN"/>
    <property type="match status" value="1"/>
</dbReference>
<evidence type="ECO:0000313" key="2">
    <source>
        <dbReference type="EMBL" id="PZW43913.1"/>
    </source>
</evidence>
<evidence type="ECO:0000313" key="3">
    <source>
        <dbReference type="Proteomes" id="UP000249542"/>
    </source>
</evidence>
<keyword evidence="3" id="KW-1185">Reference proteome</keyword>
<dbReference type="Gene3D" id="2.30.30.40">
    <property type="entry name" value="SH3 Domains"/>
    <property type="match status" value="1"/>
</dbReference>
<dbReference type="PROSITE" id="PS51781">
    <property type="entry name" value="SH3B"/>
    <property type="match status" value="1"/>
</dbReference>
<dbReference type="AlphaFoldDB" id="A0A2W7IZ17"/>